<proteinExistence type="predicted"/>
<dbReference type="Proteomes" id="UP001290861">
    <property type="component" value="Unassembled WGS sequence"/>
</dbReference>
<dbReference type="InterPro" id="IPR039448">
    <property type="entry name" value="Beta_helix"/>
</dbReference>
<keyword evidence="1" id="KW-0732">Signal</keyword>
<evidence type="ECO:0000313" key="5">
    <source>
        <dbReference type="Proteomes" id="UP001290861"/>
    </source>
</evidence>
<dbReference type="Pfam" id="PF13229">
    <property type="entry name" value="Beta_helix"/>
    <property type="match status" value="2"/>
</dbReference>
<dbReference type="EMBL" id="JARVCO010000010">
    <property type="protein sequence ID" value="MDZ8118940.1"/>
    <property type="molecule type" value="Genomic_DNA"/>
</dbReference>
<reference evidence="4 5" key="1">
    <citation type="journal article" date="2024" name="Appl. Environ. Microbiol.">
        <title>Pontiella agarivorans sp. nov., a novel marine anaerobic bacterium capable of degrading macroalgal polysaccharides and fixing nitrogen.</title>
        <authorList>
            <person name="Liu N."/>
            <person name="Kivenson V."/>
            <person name="Peng X."/>
            <person name="Cui Z."/>
            <person name="Lankiewicz T.S."/>
            <person name="Gosselin K.M."/>
            <person name="English C.J."/>
            <person name="Blair E.M."/>
            <person name="O'Malley M.A."/>
            <person name="Valentine D.L."/>
        </authorList>
    </citation>
    <scope>NUCLEOTIDE SEQUENCE [LARGE SCALE GENOMIC DNA]</scope>
    <source>
        <strain evidence="4 5">NLcol2</strain>
    </source>
</reference>
<dbReference type="InterPro" id="IPR006626">
    <property type="entry name" value="PbH1"/>
</dbReference>
<dbReference type="NCBIfam" id="TIGR03804">
    <property type="entry name" value="para_beta_helix"/>
    <property type="match status" value="1"/>
</dbReference>
<feature type="chain" id="PRO_5045136521" evidence="1">
    <location>
        <begin position="21"/>
        <end position="718"/>
    </location>
</feature>
<keyword evidence="5" id="KW-1185">Reference proteome</keyword>
<dbReference type="InterPro" id="IPR022441">
    <property type="entry name" value="Para_beta_helix_rpt-2"/>
</dbReference>
<evidence type="ECO:0000259" key="3">
    <source>
        <dbReference type="Pfam" id="PF13229"/>
    </source>
</evidence>
<feature type="domain" description="Right handed beta helix" evidence="3">
    <location>
        <begin position="202"/>
        <end position="339"/>
    </location>
</feature>
<dbReference type="SUPFAM" id="SSF51126">
    <property type="entry name" value="Pectin lyase-like"/>
    <property type="match status" value="3"/>
</dbReference>
<evidence type="ECO:0000256" key="1">
    <source>
        <dbReference type="SAM" id="SignalP"/>
    </source>
</evidence>
<feature type="domain" description="Periplasmic copper-binding protein NosD beta helix" evidence="2">
    <location>
        <begin position="625"/>
        <end position="693"/>
    </location>
</feature>
<dbReference type="InterPro" id="IPR011050">
    <property type="entry name" value="Pectin_lyase_fold/virulence"/>
</dbReference>
<gene>
    <name evidence="4" type="ORF">P9H32_09900</name>
</gene>
<organism evidence="4 5">
    <name type="scientific">Pontiella agarivorans</name>
    <dbReference type="NCBI Taxonomy" id="3038953"/>
    <lineage>
        <taxon>Bacteria</taxon>
        <taxon>Pseudomonadati</taxon>
        <taxon>Kiritimatiellota</taxon>
        <taxon>Kiritimatiellia</taxon>
        <taxon>Kiritimatiellales</taxon>
        <taxon>Pontiellaceae</taxon>
        <taxon>Pontiella</taxon>
    </lineage>
</organism>
<dbReference type="Pfam" id="PF05048">
    <property type="entry name" value="NosD"/>
    <property type="match status" value="1"/>
</dbReference>
<evidence type="ECO:0000259" key="2">
    <source>
        <dbReference type="Pfam" id="PF05048"/>
    </source>
</evidence>
<feature type="signal peptide" evidence="1">
    <location>
        <begin position="1"/>
        <end position="20"/>
    </location>
</feature>
<dbReference type="RefSeq" id="WP_322608733.1">
    <property type="nucleotide sequence ID" value="NZ_JARVCO010000010.1"/>
</dbReference>
<dbReference type="InterPro" id="IPR012334">
    <property type="entry name" value="Pectin_lyas_fold"/>
</dbReference>
<feature type="domain" description="Right handed beta helix" evidence="3">
    <location>
        <begin position="478"/>
        <end position="605"/>
    </location>
</feature>
<sequence length="718" mass="76324">MKKRILSTLILMSITGMVFGQGSLTPPGAPAPTMKSLDEIYSAVSGSASAEVRTPISSLPFTISESGSYYVVSNLTMTATGAHGIYVQADDVTIDLMGFTLTGPGESSGSAIKTGTFNKGCRVFSGTIRNWLGGYAVSAGFESQIQNVIAIENERGLYGVQIKDCQAVRNTTAGIYGGFAGSILNCKASENGTWGISSGQANVIENCSVYYNGSEGILAQYNSIVRNCTSFANQHSGIKGEAGTQIINCNASSNERSGFEITEKCSIENCSASSNGNRPTTHQDGAGIQITGSDNLVKGNTVQDNMWGIHVASERNAIGHNIIGGENTEKGLYITGTENRVFENQVSGTEDNYDMAAGNQLNLLLSEIPETLDWPSTVRLTGSLTVSEQGVNGITVQADNVSIDMAGHSLIGPGTGSGHAVHQLPGFNNFSLSNGNISNWEGTTSYATFSPEPAAVAIAGEYSNLKRLNISDNKGGGVYVKKYGTLSECNVSSNQAYGICVDSGGRIEACRTINNALYGMSLGGSFVKDSQSRGNNVGIYLLNSVAKNCSTSSNTEDGLRLENNAEALNCNSAYNAENGFLVYNGNLRQCTARYNTLCGIDIWDDALIEDCLVEGQNYEGRYTRAGIEVLFDDVTLMNNTVRQCQEGILLQYSDYESGNNMLEGNRIYECGIGINLQQADNILLNNRVWNCSTNYSDTAGNHVPLVSGTVAPSDNLSF</sequence>
<name>A0ABU5MXM1_9BACT</name>
<dbReference type="Gene3D" id="2.160.20.10">
    <property type="entry name" value="Single-stranded right-handed beta-helix, Pectin lyase-like"/>
    <property type="match status" value="2"/>
</dbReference>
<dbReference type="InterPro" id="IPR007742">
    <property type="entry name" value="NosD_dom"/>
</dbReference>
<dbReference type="SMART" id="SM00710">
    <property type="entry name" value="PbH1"/>
    <property type="match status" value="12"/>
</dbReference>
<accession>A0ABU5MXM1</accession>
<protein>
    <submittedName>
        <fullName evidence="4">Right-handed parallel beta-helix repeat-containing protein</fullName>
    </submittedName>
</protein>
<evidence type="ECO:0000313" key="4">
    <source>
        <dbReference type="EMBL" id="MDZ8118940.1"/>
    </source>
</evidence>
<comment type="caution">
    <text evidence="4">The sequence shown here is derived from an EMBL/GenBank/DDBJ whole genome shotgun (WGS) entry which is preliminary data.</text>
</comment>